<dbReference type="InterPro" id="IPR027417">
    <property type="entry name" value="P-loop_NTPase"/>
</dbReference>
<feature type="domain" description="Nephrocystin 3-like N-terminal" evidence="3">
    <location>
        <begin position="66"/>
        <end position="227"/>
    </location>
</feature>
<evidence type="ECO:0000259" key="3">
    <source>
        <dbReference type="Pfam" id="PF24883"/>
    </source>
</evidence>
<comment type="caution">
    <text evidence="4">The sequence shown here is derived from an EMBL/GenBank/DDBJ whole genome shotgun (WGS) entry which is preliminary data.</text>
</comment>
<evidence type="ECO:0000313" key="4">
    <source>
        <dbReference type="EMBL" id="KAF5361047.1"/>
    </source>
</evidence>
<protein>
    <recommendedName>
        <fullName evidence="3">Nephrocystin 3-like N-terminal domain-containing protein</fullName>
    </recommendedName>
</protein>
<keyword evidence="5" id="KW-1185">Reference proteome</keyword>
<feature type="region of interest" description="Disordered" evidence="2">
    <location>
        <begin position="713"/>
        <end position="786"/>
    </location>
</feature>
<dbReference type="EMBL" id="JAACJO010000003">
    <property type="protein sequence ID" value="KAF5361047.1"/>
    <property type="molecule type" value="Genomic_DNA"/>
</dbReference>
<dbReference type="OrthoDB" id="3042812at2759"/>
<accession>A0A8H5G9W6</accession>
<gene>
    <name evidence="4" type="ORF">D9756_004499</name>
</gene>
<dbReference type="InterPro" id="IPR056884">
    <property type="entry name" value="NPHP3-like_N"/>
</dbReference>
<dbReference type="Gene3D" id="3.40.50.300">
    <property type="entry name" value="P-loop containing nucleotide triphosphate hydrolases"/>
    <property type="match status" value="1"/>
</dbReference>
<feature type="compositionally biased region" description="Acidic residues" evidence="2">
    <location>
        <begin position="713"/>
        <end position="741"/>
    </location>
</feature>
<proteinExistence type="predicted"/>
<dbReference type="Proteomes" id="UP000559027">
    <property type="component" value="Unassembled WGS sequence"/>
</dbReference>
<dbReference type="AlphaFoldDB" id="A0A8H5G9W6"/>
<dbReference type="Pfam" id="PF24883">
    <property type="entry name" value="NPHP3_N"/>
    <property type="match status" value="1"/>
</dbReference>
<evidence type="ECO:0000256" key="1">
    <source>
        <dbReference type="ARBA" id="ARBA00022737"/>
    </source>
</evidence>
<name>A0A8H5G9W6_9AGAR</name>
<feature type="compositionally biased region" description="Basic and acidic residues" evidence="2">
    <location>
        <begin position="747"/>
        <end position="772"/>
    </location>
</feature>
<sequence>MSVLPGAHDVVINGGQFIANQSGTTGIDILYEASTPEASVDAEERVGDYALSCYEGTRVQYIKDITTWATASNEGDSIPPLYWMKGPAAVGKSAVAQTCAERLQASGHLAAAFFFSVNGRRKDHTRFFPTLAHQLSTTLPDYRNIVNRKVSVDRSLVKKTMSSQFRSLIAEPLQELRELGKDIQRRAIFIDGLDECESTSAQMEIIKIIASSIQAGSTPFRWAVFSREEPHIVSTFASFTETFHYHSVLLPISRKADGEIELYLRGGFENILRRRNLLHLSSSWPTAKQIQMFVDAAAGLFAHPATVLRFIDRHSYPEIEEILEAILNPISKRGRQLTSAYAGLDALYTFILQHVPVNILSSMQLLFSYLVLDYDGPGWSPAFLCNVVGISERHFRGIYHHVQAVIEYQEYPASTFDETINLEHSFFDHNLSLTPESSLYWTLGRVHGGLAFRHKSFYDFLHDPARSSSFCVTTLAMRQNLFDRLIQQHHHYASGYVIQDTKLVSRPGMASSSALLSWPQGSEFVNSYITIWTFNNISFSLSHNHPMFRTFMEDFPPSSLQKLAELEYRKSLLATIMMGGIGVSSRRRVFCLGGAGVIRINECTMFSRLKDYTEFDPDMFLAMVNKLEGARVIRPYHPRLGSSRAASVLHTISRQKRFSIKSGLYKLGHGDKSVIWFWEFDTEKQYFHQFRTVNYEEAMALYKAEKFSLWDVHEDEDSSGAEDEDSSSVGDEDSGTAEDEGGSIVEARGEPGHVHGDESGHEANEEQKKEILIMRTGRTTPKYHPK</sequence>
<organism evidence="4 5">
    <name type="scientific">Leucocoprinus leucothites</name>
    <dbReference type="NCBI Taxonomy" id="201217"/>
    <lineage>
        <taxon>Eukaryota</taxon>
        <taxon>Fungi</taxon>
        <taxon>Dikarya</taxon>
        <taxon>Basidiomycota</taxon>
        <taxon>Agaricomycotina</taxon>
        <taxon>Agaricomycetes</taxon>
        <taxon>Agaricomycetidae</taxon>
        <taxon>Agaricales</taxon>
        <taxon>Agaricineae</taxon>
        <taxon>Agaricaceae</taxon>
        <taxon>Leucocoprinus</taxon>
    </lineage>
</organism>
<dbReference type="PANTHER" id="PTHR10039">
    <property type="entry name" value="AMELOGENIN"/>
    <property type="match status" value="1"/>
</dbReference>
<evidence type="ECO:0000313" key="5">
    <source>
        <dbReference type="Proteomes" id="UP000559027"/>
    </source>
</evidence>
<keyword evidence="1" id="KW-0677">Repeat</keyword>
<dbReference type="PANTHER" id="PTHR10039:SF14">
    <property type="entry name" value="NACHT DOMAIN-CONTAINING PROTEIN"/>
    <property type="match status" value="1"/>
</dbReference>
<reference evidence="4 5" key="1">
    <citation type="journal article" date="2020" name="ISME J.">
        <title>Uncovering the hidden diversity of litter-decomposition mechanisms in mushroom-forming fungi.</title>
        <authorList>
            <person name="Floudas D."/>
            <person name="Bentzer J."/>
            <person name="Ahren D."/>
            <person name="Johansson T."/>
            <person name="Persson P."/>
            <person name="Tunlid A."/>
        </authorList>
    </citation>
    <scope>NUCLEOTIDE SEQUENCE [LARGE SCALE GENOMIC DNA]</scope>
    <source>
        <strain evidence="4 5">CBS 146.42</strain>
    </source>
</reference>
<evidence type="ECO:0000256" key="2">
    <source>
        <dbReference type="SAM" id="MobiDB-lite"/>
    </source>
</evidence>